<protein>
    <recommendedName>
        <fullName evidence="1">Fibrinogen C-terminal domain-containing protein</fullName>
    </recommendedName>
</protein>
<evidence type="ECO:0000313" key="3">
    <source>
        <dbReference type="Proteomes" id="UP001283361"/>
    </source>
</evidence>
<proteinExistence type="predicted"/>
<gene>
    <name evidence="2" type="ORF">RRG08_037835</name>
</gene>
<dbReference type="Proteomes" id="UP001283361">
    <property type="component" value="Unassembled WGS sequence"/>
</dbReference>
<comment type="caution">
    <text evidence="2">The sequence shown here is derived from an EMBL/GenBank/DDBJ whole genome shotgun (WGS) entry which is preliminary data.</text>
</comment>
<name>A0AAE0YUL5_9GAST</name>
<dbReference type="InterPro" id="IPR036056">
    <property type="entry name" value="Fibrinogen-like_C"/>
</dbReference>
<dbReference type="Gene3D" id="4.10.530.10">
    <property type="entry name" value="Gamma-fibrinogen Carboxyl Terminal Fragment, domain 2"/>
    <property type="match status" value="1"/>
</dbReference>
<dbReference type="InterPro" id="IPR002181">
    <property type="entry name" value="Fibrinogen_a/b/g_C_dom"/>
</dbReference>
<evidence type="ECO:0000313" key="2">
    <source>
        <dbReference type="EMBL" id="KAK3757479.1"/>
    </source>
</evidence>
<sequence>MRVELSYGGQSKFVLTTSFLLVARVTTMASQLGRTVDIRRFFDHNGHQFSTYDRDNDYSSSRNSAKKYIAAWSSRKERNTLNIADVDFLFLRRSTS</sequence>
<dbReference type="Pfam" id="PF00147">
    <property type="entry name" value="Fibrinogen_C"/>
    <property type="match status" value="1"/>
</dbReference>
<organism evidence="2 3">
    <name type="scientific">Elysia crispata</name>
    <name type="common">lettuce slug</name>
    <dbReference type="NCBI Taxonomy" id="231223"/>
    <lineage>
        <taxon>Eukaryota</taxon>
        <taxon>Metazoa</taxon>
        <taxon>Spiralia</taxon>
        <taxon>Lophotrochozoa</taxon>
        <taxon>Mollusca</taxon>
        <taxon>Gastropoda</taxon>
        <taxon>Heterobranchia</taxon>
        <taxon>Euthyneura</taxon>
        <taxon>Panpulmonata</taxon>
        <taxon>Sacoglossa</taxon>
        <taxon>Placobranchoidea</taxon>
        <taxon>Plakobranchidae</taxon>
        <taxon>Elysia</taxon>
    </lineage>
</organism>
<feature type="domain" description="Fibrinogen C-terminal" evidence="1">
    <location>
        <begin position="39"/>
        <end position="75"/>
    </location>
</feature>
<dbReference type="EMBL" id="JAWDGP010005361">
    <property type="protein sequence ID" value="KAK3757479.1"/>
    <property type="molecule type" value="Genomic_DNA"/>
</dbReference>
<reference evidence="2" key="1">
    <citation type="journal article" date="2023" name="G3 (Bethesda)">
        <title>A reference genome for the long-term kleptoplast-retaining sea slug Elysia crispata morphotype clarki.</title>
        <authorList>
            <person name="Eastman K.E."/>
            <person name="Pendleton A.L."/>
            <person name="Shaikh M.A."/>
            <person name="Suttiyut T."/>
            <person name="Ogas R."/>
            <person name="Tomko P."/>
            <person name="Gavelis G."/>
            <person name="Widhalm J.R."/>
            <person name="Wisecaver J.H."/>
        </authorList>
    </citation>
    <scope>NUCLEOTIDE SEQUENCE</scope>
    <source>
        <strain evidence="2">ECLA1</strain>
    </source>
</reference>
<keyword evidence="3" id="KW-1185">Reference proteome</keyword>
<dbReference type="AlphaFoldDB" id="A0AAE0YUL5"/>
<evidence type="ECO:0000259" key="1">
    <source>
        <dbReference type="Pfam" id="PF00147"/>
    </source>
</evidence>
<accession>A0AAE0YUL5</accession>
<dbReference type="SUPFAM" id="SSF56496">
    <property type="entry name" value="Fibrinogen C-terminal domain-like"/>
    <property type="match status" value="1"/>
</dbReference>